<dbReference type="PRINTS" id="PR00508">
    <property type="entry name" value="S21N4MTFRASE"/>
</dbReference>
<proteinExistence type="predicted"/>
<dbReference type="InterPro" id="IPR002941">
    <property type="entry name" value="DNA_methylase_N4/N6"/>
</dbReference>
<dbReference type="SUPFAM" id="SSF53335">
    <property type="entry name" value="S-adenosyl-L-methionine-dependent methyltransferases"/>
    <property type="match status" value="1"/>
</dbReference>
<evidence type="ECO:0000259" key="3">
    <source>
        <dbReference type="Pfam" id="PF01555"/>
    </source>
</evidence>
<dbReference type="Gene3D" id="3.40.50.150">
    <property type="entry name" value="Vaccinia Virus protein VP39"/>
    <property type="match status" value="1"/>
</dbReference>
<protein>
    <recommendedName>
        <fullName evidence="3">DNA methylase N-4/N-6 domain-containing protein</fullName>
    </recommendedName>
</protein>
<dbReference type="GO" id="GO:0008170">
    <property type="term" value="F:N-methyltransferase activity"/>
    <property type="evidence" value="ECO:0007669"/>
    <property type="project" value="InterPro"/>
</dbReference>
<evidence type="ECO:0000313" key="4">
    <source>
        <dbReference type="EMBL" id="KKK45615.1"/>
    </source>
</evidence>
<comment type="caution">
    <text evidence="4">The sequence shown here is derived from an EMBL/GenBank/DDBJ whole genome shotgun (WGS) entry which is preliminary data.</text>
</comment>
<accession>A0A0F8WBZ0</accession>
<dbReference type="InterPro" id="IPR001091">
    <property type="entry name" value="RM_Methyltransferase"/>
</dbReference>
<dbReference type="GO" id="GO:0003677">
    <property type="term" value="F:DNA binding"/>
    <property type="evidence" value="ECO:0007669"/>
    <property type="project" value="InterPro"/>
</dbReference>
<dbReference type="GO" id="GO:0032259">
    <property type="term" value="P:methylation"/>
    <property type="evidence" value="ECO:0007669"/>
    <property type="project" value="UniProtKB-KW"/>
</dbReference>
<feature type="domain" description="DNA methylase N-4/N-6" evidence="3">
    <location>
        <begin position="2"/>
        <end position="176"/>
    </location>
</feature>
<dbReference type="Pfam" id="PF01555">
    <property type="entry name" value="N6_N4_Mtase"/>
    <property type="match status" value="1"/>
</dbReference>
<dbReference type="EMBL" id="LAZR01070074">
    <property type="protein sequence ID" value="KKK45615.1"/>
    <property type="molecule type" value="Genomic_DNA"/>
</dbReference>
<reference evidence="4" key="1">
    <citation type="journal article" date="2015" name="Nature">
        <title>Complex archaea that bridge the gap between prokaryotes and eukaryotes.</title>
        <authorList>
            <person name="Spang A."/>
            <person name="Saw J.H."/>
            <person name="Jorgensen S.L."/>
            <person name="Zaremba-Niedzwiedzka K."/>
            <person name="Martijn J."/>
            <person name="Lind A.E."/>
            <person name="van Eijk R."/>
            <person name="Schleper C."/>
            <person name="Guy L."/>
            <person name="Ettema T.J."/>
        </authorList>
    </citation>
    <scope>NUCLEOTIDE SEQUENCE</scope>
</reference>
<keyword evidence="2" id="KW-0808">Transferase</keyword>
<dbReference type="InterPro" id="IPR029063">
    <property type="entry name" value="SAM-dependent_MTases_sf"/>
</dbReference>
<sequence>KLCINIGDQFLRAIKNKRVYQIVPLHSLLINDILRDFRDEVVYLGSINWNKVSTSNTSGGGHIMGSIFYPRNGYFFINREYIAIFRKLGKDPRPDPELKAKSYIPIEKWRELFKDNWNFPGIPQEEHDAMFPEELPRRLIKMYSFIGDTILDPFLGSGTTSKTAVEMGRNSIGFEIGFNRDNWKNIIRKKIESGINRYPAKFNYL</sequence>
<organism evidence="4">
    <name type="scientific">marine sediment metagenome</name>
    <dbReference type="NCBI Taxonomy" id="412755"/>
    <lineage>
        <taxon>unclassified sequences</taxon>
        <taxon>metagenomes</taxon>
        <taxon>ecological metagenomes</taxon>
    </lineage>
</organism>
<keyword evidence="1" id="KW-0489">Methyltransferase</keyword>
<dbReference type="AlphaFoldDB" id="A0A0F8WBZ0"/>
<evidence type="ECO:0000256" key="1">
    <source>
        <dbReference type="ARBA" id="ARBA00022603"/>
    </source>
</evidence>
<evidence type="ECO:0000256" key="2">
    <source>
        <dbReference type="ARBA" id="ARBA00022679"/>
    </source>
</evidence>
<feature type="non-terminal residue" evidence="4">
    <location>
        <position position="1"/>
    </location>
</feature>
<gene>
    <name evidence="4" type="ORF">LCGC14_3165200</name>
</gene>
<name>A0A0F8WBZ0_9ZZZZ</name>